<feature type="non-terminal residue" evidence="1">
    <location>
        <position position="63"/>
    </location>
</feature>
<comment type="caution">
    <text evidence="1">The sequence shown here is derived from an EMBL/GenBank/DDBJ whole genome shotgun (WGS) entry which is preliminary data.</text>
</comment>
<dbReference type="Proteomes" id="UP000265520">
    <property type="component" value="Unassembled WGS sequence"/>
</dbReference>
<sequence length="63" mass="6787">MILDDFSETENVITKLPAEAATSGSQHGGFARKTVSSDSILVRRKCHLSCPPDGERSIVSGPW</sequence>
<evidence type="ECO:0000313" key="2">
    <source>
        <dbReference type="Proteomes" id="UP000265520"/>
    </source>
</evidence>
<reference evidence="1 2" key="1">
    <citation type="journal article" date="2018" name="Front. Plant Sci.">
        <title>Red Clover (Trifolium pratense) and Zigzag Clover (T. medium) - A Picture of Genomic Similarities and Differences.</title>
        <authorList>
            <person name="Dluhosova J."/>
            <person name="Istvanek J."/>
            <person name="Nedelnik J."/>
            <person name="Repkova J."/>
        </authorList>
    </citation>
    <scope>NUCLEOTIDE SEQUENCE [LARGE SCALE GENOMIC DNA]</scope>
    <source>
        <strain evidence="2">cv. 10/8</strain>
        <tissue evidence="1">Leaf</tissue>
    </source>
</reference>
<dbReference type="AlphaFoldDB" id="A0A392SVD4"/>
<organism evidence="1 2">
    <name type="scientific">Trifolium medium</name>
    <dbReference type="NCBI Taxonomy" id="97028"/>
    <lineage>
        <taxon>Eukaryota</taxon>
        <taxon>Viridiplantae</taxon>
        <taxon>Streptophyta</taxon>
        <taxon>Embryophyta</taxon>
        <taxon>Tracheophyta</taxon>
        <taxon>Spermatophyta</taxon>
        <taxon>Magnoliopsida</taxon>
        <taxon>eudicotyledons</taxon>
        <taxon>Gunneridae</taxon>
        <taxon>Pentapetalae</taxon>
        <taxon>rosids</taxon>
        <taxon>fabids</taxon>
        <taxon>Fabales</taxon>
        <taxon>Fabaceae</taxon>
        <taxon>Papilionoideae</taxon>
        <taxon>50 kb inversion clade</taxon>
        <taxon>NPAAA clade</taxon>
        <taxon>Hologalegina</taxon>
        <taxon>IRL clade</taxon>
        <taxon>Trifolieae</taxon>
        <taxon>Trifolium</taxon>
    </lineage>
</organism>
<dbReference type="EMBL" id="LXQA010443721">
    <property type="protein sequence ID" value="MCI52194.1"/>
    <property type="molecule type" value="Genomic_DNA"/>
</dbReference>
<accession>A0A392SVD4</accession>
<keyword evidence="2" id="KW-1185">Reference proteome</keyword>
<proteinExistence type="predicted"/>
<name>A0A392SVD4_9FABA</name>
<protein>
    <submittedName>
        <fullName evidence="1">Uncharacterized protein</fullName>
    </submittedName>
</protein>
<evidence type="ECO:0000313" key="1">
    <source>
        <dbReference type="EMBL" id="MCI52194.1"/>
    </source>
</evidence>